<organism evidence="1 2">
    <name type="scientific">Dongia rigui</name>
    <dbReference type="NCBI Taxonomy" id="940149"/>
    <lineage>
        <taxon>Bacteria</taxon>
        <taxon>Pseudomonadati</taxon>
        <taxon>Pseudomonadota</taxon>
        <taxon>Alphaproteobacteria</taxon>
        <taxon>Rhodospirillales</taxon>
        <taxon>Dongiaceae</taxon>
        <taxon>Dongia</taxon>
    </lineage>
</organism>
<protein>
    <recommendedName>
        <fullName evidence="3">Phage major capsid protein</fullName>
    </recommendedName>
</protein>
<evidence type="ECO:0000313" key="1">
    <source>
        <dbReference type="EMBL" id="MDY0873110.1"/>
    </source>
</evidence>
<comment type="caution">
    <text evidence="1">The sequence shown here is derived from an EMBL/GenBank/DDBJ whole genome shotgun (WGS) entry which is preliminary data.</text>
</comment>
<dbReference type="EMBL" id="JAXCLX010000002">
    <property type="protein sequence ID" value="MDY0873110.1"/>
    <property type="molecule type" value="Genomic_DNA"/>
</dbReference>
<sequence length="369" mass="38576">MTVFRVEGKGRAVVRAMLAMMRAKGDLNEALHDAANNYGQSSRAFGIVKAMVGAATSESGLSADVRGQQEEFFELGDRRSVLGQMPGLRRVAPRVRTVLNASASVGAFVGEGGGIPLIRGDFQPSTIVPLKVASLTVETIEAVRAETVEGEEQFQSDLIRTTSDAIDIAFLDAANSGTPGVIPAAITNGITPITVGSGDIEDIDRAIVTSIATAVIQGGDAKRLCILLNPILAFFLHNRGGSKYENVGVNGGDIGGVSVVTSNASPLRVPDLGSSELPTEFKIVVIDPGLIAVTTDGGDFKASEQGAVEMRDDPGQNAAAAAGRTMVSLWQSNLIALRMIRRIAWKPITPAAVVLVDGIFPDLPFIPAS</sequence>
<evidence type="ECO:0000313" key="2">
    <source>
        <dbReference type="Proteomes" id="UP001271769"/>
    </source>
</evidence>
<proteinExistence type="predicted"/>
<dbReference type="RefSeq" id="WP_320501575.1">
    <property type="nucleotide sequence ID" value="NZ_JAXCLX010000002.1"/>
</dbReference>
<name>A0ABU5E1N5_9PROT</name>
<reference evidence="1 2" key="1">
    <citation type="journal article" date="2013" name="Antonie Van Leeuwenhoek">
        <title>Dongia rigui sp. nov., isolated from freshwater of a large wetland in Korea.</title>
        <authorList>
            <person name="Baik K.S."/>
            <person name="Hwang Y.M."/>
            <person name="Choi J.S."/>
            <person name="Kwon J."/>
            <person name="Seong C.N."/>
        </authorList>
    </citation>
    <scope>NUCLEOTIDE SEQUENCE [LARGE SCALE GENOMIC DNA]</scope>
    <source>
        <strain evidence="1 2">04SU4-P</strain>
    </source>
</reference>
<evidence type="ECO:0008006" key="3">
    <source>
        <dbReference type="Google" id="ProtNLM"/>
    </source>
</evidence>
<dbReference type="Proteomes" id="UP001271769">
    <property type="component" value="Unassembled WGS sequence"/>
</dbReference>
<gene>
    <name evidence="1" type="ORF">SMD31_14305</name>
</gene>
<accession>A0ABU5E1N5</accession>
<dbReference type="SUPFAM" id="SSF56563">
    <property type="entry name" value="Major capsid protein gp5"/>
    <property type="match status" value="1"/>
</dbReference>
<keyword evidence="2" id="KW-1185">Reference proteome</keyword>